<feature type="region of interest" description="Disordered" evidence="1">
    <location>
        <begin position="35"/>
        <end position="86"/>
    </location>
</feature>
<evidence type="ECO:0000313" key="2">
    <source>
        <dbReference type="EMBL" id="PKI38092.1"/>
    </source>
</evidence>
<feature type="compositionally biased region" description="Basic and acidic residues" evidence="1">
    <location>
        <begin position="42"/>
        <end position="63"/>
    </location>
</feature>
<protein>
    <submittedName>
        <fullName evidence="2">Uncharacterized protein</fullName>
    </submittedName>
</protein>
<dbReference type="EMBL" id="PGOL01004221">
    <property type="protein sequence ID" value="PKI38092.1"/>
    <property type="molecule type" value="Genomic_DNA"/>
</dbReference>
<accession>A0A2I0I2B7</accession>
<dbReference type="Proteomes" id="UP000233551">
    <property type="component" value="Unassembled WGS sequence"/>
</dbReference>
<proteinExistence type="predicted"/>
<feature type="compositionally biased region" description="Basic and acidic residues" evidence="1">
    <location>
        <begin position="77"/>
        <end position="86"/>
    </location>
</feature>
<dbReference type="Pfam" id="PF15697">
    <property type="entry name" value="DUF4666"/>
    <property type="match status" value="1"/>
</dbReference>
<evidence type="ECO:0000313" key="3">
    <source>
        <dbReference type="Proteomes" id="UP000233551"/>
    </source>
</evidence>
<dbReference type="AlphaFoldDB" id="A0A2I0I2B7"/>
<name>A0A2I0I2B7_PUNGR</name>
<gene>
    <name evidence="2" type="ORF">CRG98_041511</name>
</gene>
<sequence length="86" mass="9644">MEGVQRSAVSFRREGSSLLRPCVGRRFLSEELNQVNNEAGDEANKLKDPDGRQEPSCDSEKLSRTARSPLPPIEMAALDRNHNHIQ</sequence>
<comment type="caution">
    <text evidence="2">The sequence shown here is derived from an EMBL/GenBank/DDBJ whole genome shotgun (WGS) entry which is preliminary data.</text>
</comment>
<reference evidence="2 3" key="1">
    <citation type="submission" date="2017-11" db="EMBL/GenBank/DDBJ databases">
        <title>De-novo sequencing of pomegranate (Punica granatum L.) genome.</title>
        <authorList>
            <person name="Akparov Z."/>
            <person name="Amiraslanov A."/>
            <person name="Hajiyeva S."/>
            <person name="Abbasov M."/>
            <person name="Kaur K."/>
            <person name="Hamwieh A."/>
            <person name="Solovyev V."/>
            <person name="Salamov A."/>
            <person name="Braich B."/>
            <person name="Kosarev P."/>
            <person name="Mahmoud A."/>
            <person name="Hajiyev E."/>
            <person name="Babayeva S."/>
            <person name="Izzatullayeva V."/>
            <person name="Mammadov A."/>
            <person name="Mammadov A."/>
            <person name="Sharifova S."/>
            <person name="Ojaghi J."/>
            <person name="Eynullazada K."/>
            <person name="Bayramov B."/>
            <person name="Abdulazimova A."/>
            <person name="Shahmuradov I."/>
        </authorList>
    </citation>
    <scope>NUCLEOTIDE SEQUENCE [LARGE SCALE GENOMIC DNA]</scope>
    <source>
        <strain evidence="3">cv. AG2017</strain>
        <tissue evidence="2">Leaf</tissue>
    </source>
</reference>
<organism evidence="2 3">
    <name type="scientific">Punica granatum</name>
    <name type="common">Pomegranate</name>
    <dbReference type="NCBI Taxonomy" id="22663"/>
    <lineage>
        <taxon>Eukaryota</taxon>
        <taxon>Viridiplantae</taxon>
        <taxon>Streptophyta</taxon>
        <taxon>Embryophyta</taxon>
        <taxon>Tracheophyta</taxon>
        <taxon>Spermatophyta</taxon>
        <taxon>Magnoliopsida</taxon>
        <taxon>eudicotyledons</taxon>
        <taxon>Gunneridae</taxon>
        <taxon>Pentapetalae</taxon>
        <taxon>rosids</taxon>
        <taxon>malvids</taxon>
        <taxon>Myrtales</taxon>
        <taxon>Lythraceae</taxon>
        <taxon>Punica</taxon>
    </lineage>
</organism>
<evidence type="ECO:0000256" key="1">
    <source>
        <dbReference type="SAM" id="MobiDB-lite"/>
    </source>
</evidence>
<keyword evidence="3" id="KW-1185">Reference proteome</keyword>
<dbReference type="InterPro" id="IPR031421">
    <property type="entry name" value="DUF4666"/>
</dbReference>